<comment type="similarity">
    <text evidence="1">Belongs to the constitutive coactivator of PPAR-gamma family.</text>
</comment>
<evidence type="ECO:0000313" key="4">
    <source>
        <dbReference type="Proteomes" id="UP000727407"/>
    </source>
</evidence>
<dbReference type="OrthoDB" id="25987at2759"/>
<dbReference type="Gene3D" id="3.40.50.1010">
    <property type="entry name" value="5'-nuclease"/>
    <property type="match status" value="1"/>
</dbReference>
<evidence type="ECO:0000313" key="3">
    <source>
        <dbReference type="EMBL" id="KAF5897373.1"/>
    </source>
</evidence>
<dbReference type="InterPro" id="IPR026784">
    <property type="entry name" value="Coact_PPARg"/>
</dbReference>
<name>A0A8J4TY92_CLAMG</name>
<dbReference type="PANTHER" id="PTHR15976">
    <property type="entry name" value="CONSTITUTIVE COACTIVATOR OF PEROXISOME PROLIFERATOR-ACTIVATED RECEPTOR GAMMA"/>
    <property type="match status" value="1"/>
</dbReference>
<dbReference type="SUPFAM" id="SSF88723">
    <property type="entry name" value="PIN domain-like"/>
    <property type="match status" value="1"/>
</dbReference>
<accession>A0A8J4TY92</accession>
<keyword evidence="3" id="KW-0675">Receptor</keyword>
<dbReference type="PANTHER" id="PTHR15976:SF17">
    <property type="entry name" value="CONSTITUTIVE COACTIVATOR OF PEROXISOME PROLIFERATOR-ACTIVATED RECEPTOR GAMMA"/>
    <property type="match status" value="1"/>
</dbReference>
<dbReference type="AlphaFoldDB" id="A0A8J4TY92"/>
<keyword evidence="4" id="KW-1185">Reference proteome</keyword>
<reference evidence="3" key="1">
    <citation type="submission" date="2020-07" db="EMBL/GenBank/DDBJ databases">
        <title>Clarias magur genome sequencing, assembly and annotation.</title>
        <authorList>
            <person name="Kushwaha B."/>
            <person name="Kumar R."/>
            <person name="Das P."/>
            <person name="Joshi C.G."/>
            <person name="Kumar D."/>
            <person name="Nagpure N.S."/>
            <person name="Pandey M."/>
            <person name="Agarwal S."/>
            <person name="Srivastava S."/>
            <person name="Singh M."/>
            <person name="Sahoo L."/>
            <person name="Jayasankar P."/>
            <person name="Meher P.K."/>
            <person name="Koringa P.G."/>
            <person name="Iquebal M.A."/>
            <person name="Das S.P."/>
            <person name="Bit A."/>
            <person name="Patnaik S."/>
            <person name="Patel N."/>
            <person name="Shah T.M."/>
            <person name="Hinsu A."/>
            <person name="Jena J.K."/>
        </authorList>
    </citation>
    <scope>NUCLEOTIDE SEQUENCE</scope>
    <source>
        <strain evidence="3">CIFAMagur01</strain>
        <tissue evidence="3">Testis</tissue>
    </source>
</reference>
<feature type="region of interest" description="Disordered" evidence="2">
    <location>
        <begin position="677"/>
        <end position="710"/>
    </location>
</feature>
<evidence type="ECO:0000256" key="2">
    <source>
        <dbReference type="SAM" id="MobiDB-lite"/>
    </source>
</evidence>
<protein>
    <submittedName>
        <fullName evidence="3">Constitutive coactivator of peroxisome proliferator-activated receptor gamma</fullName>
    </submittedName>
</protein>
<evidence type="ECO:0000256" key="1">
    <source>
        <dbReference type="ARBA" id="ARBA00009495"/>
    </source>
</evidence>
<comment type="caution">
    <text evidence="3">The sequence shown here is derived from an EMBL/GenBank/DDBJ whole genome shotgun (WGS) entry which is preliminary data.</text>
</comment>
<gene>
    <name evidence="3" type="primary">fam120b</name>
    <name evidence="3" type="ORF">DAT39_012899</name>
</gene>
<proteinExistence type="inferred from homology"/>
<dbReference type="GO" id="GO:0005634">
    <property type="term" value="C:nucleus"/>
    <property type="evidence" value="ECO:0007669"/>
    <property type="project" value="TreeGrafter"/>
</dbReference>
<organism evidence="3 4">
    <name type="scientific">Clarias magur</name>
    <name type="common">Asian catfish</name>
    <name type="synonym">Macropteronotus magur</name>
    <dbReference type="NCBI Taxonomy" id="1594786"/>
    <lineage>
        <taxon>Eukaryota</taxon>
        <taxon>Metazoa</taxon>
        <taxon>Chordata</taxon>
        <taxon>Craniata</taxon>
        <taxon>Vertebrata</taxon>
        <taxon>Euteleostomi</taxon>
        <taxon>Actinopterygii</taxon>
        <taxon>Neopterygii</taxon>
        <taxon>Teleostei</taxon>
        <taxon>Ostariophysi</taxon>
        <taxon>Siluriformes</taxon>
        <taxon>Clariidae</taxon>
        <taxon>Clarias</taxon>
    </lineage>
</organism>
<dbReference type="EMBL" id="QNUK01000237">
    <property type="protein sequence ID" value="KAF5897373.1"/>
    <property type="molecule type" value="Genomic_DNA"/>
</dbReference>
<dbReference type="Proteomes" id="UP000727407">
    <property type="component" value="Unassembled WGS sequence"/>
</dbReference>
<sequence>MQRRQQTVLFTLYASKRFYSEALDSIGEKEKPAKECADMGVKGLQYFMETCYPETCIYVQLRQLAASYAEAHPDMMPTLVVDGMACLRYWYKCQAWVHGGQWQEYIHFLQKFVGAFTAIGLKLVFFFDGTIAEQKRAEWVKRRLRVNQDIARIFNYIKNWHQQPDREMFCLPSGLATFSSFALKSLGQETRRSVSDGDYEIAEYALHNNCIGILGQDTDFVIFDTVPYMSIAKLRLENMTTVQYSREKLCHILKLQQSDLPLLACILGNDIVPEHQLQNLRKNALTFYGKKHQGDKVHAAAEFIKRYHPNREAVCNISSLPLSKVDMELVEKGIQSYLLPGQSSPWLDKNLPFPELLCVMEKYMNKDILQAAKEKHIRAECFMVYNVLQDGVVECSNTLEDEDLGLPPQAILYQPLREHIYSILLPSSCGETLSVKEWFVFPRNPLNEPTNVTPKPLNLPEGIPDLTTLWFGKDSEVKHVRVSTFLAIFGLQDFADELKSFDTPLIAVICLITYIAIQAKHFSVEDIDAYLSQAVCIRYKSYTDLQHTRVPQVDPRAVHLGSLFVRGLTYLIAANSACGFPFAMNEIMPWNIFDGLLFHSKYLQAHTHCAKEELLERNPAWISQFLTLRDLVIKACSRHGSTILSFPGRLQHGRPMDGESYRESEPQFLSTLDLDHRQQSRGPGFHMQGYDNRPRSRTRHPNRKRYHLAA</sequence>
<feature type="non-terminal residue" evidence="3">
    <location>
        <position position="710"/>
    </location>
</feature>
<dbReference type="CDD" id="cd18672">
    <property type="entry name" value="PIN_FAM120B-like"/>
    <property type="match status" value="1"/>
</dbReference>
<dbReference type="InterPro" id="IPR029060">
    <property type="entry name" value="PIN-like_dom_sf"/>
</dbReference>
<feature type="compositionally biased region" description="Basic residues" evidence="2">
    <location>
        <begin position="695"/>
        <end position="710"/>
    </location>
</feature>